<feature type="compositionally biased region" description="Gly residues" evidence="1">
    <location>
        <begin position="119"/>
        <end position="128"/>
    </location>
</feature>
<protein>
    <submittedName>
        <fullName evidence="4">Uncharacterized protein</fullName>
    </submittedName>
</protein>
<keyword evidence="2" id="KW-0812">Transmembrane</keyword>
<sequence>MKIQRSLTTIATCALACIILSSQTTTTSAGDIPQESLDFDKLALEPARWEVVNGEPDLAIVEETQEQRGAEMDRRRLSFWQLFFFHIGHCPPGHIGDPCRNSGSSSGGGSSGSSSSSSSGGGSSGSSSGGSSSSSSSSQYNNGGSNGAYSGNSASGANTNGGNGANNNGGASDGTSRIMGLSVSNGWLYGIALAACVAAGVAMYVGSKKGRQGPQHPLQNSIQKRMKLFSQFADSSLTTQPRASRVVEVSGDYQMQEMV</sequence>
<feature type="compositionally biased region" description="Low complexity" evidence="1">
    <location>
        <begin position="129"/>
        <end position="155"/>
    </location>
</feature>
<feature type="transmembrane region" description="Helical" evidence="2">
    <location>
        <begin position="186"/>
        <end position="206"/>
    </location>
</feature>
<proteinExistence type="predicted"/>
<keyword evidence="2" id="KW-1133">Transmembrane helix</keyword>
<feature type="chain" id="PRO_5031378450" evidence="3">
    <location>
        <begin position="30"/>
        <end position="259"/>
    </location>
</feature>
<accession>A0A7S2XU22</accession>
<evidence type="ECO:0000256" key="2">
    <source>
        <dbReference type="SAM" id="Phobius"/>
    </source>
</evidence>
<evidence type="ECO:0000256" key="1">
    <source>
        <dbReference type="SAM" id="MobiDB-lite"/>
    </source>
</evidence>
<feature type="region of interest" description="Disordered" evidence="1">
    <location>
        <begin position="98"/>
        <end position="155"/>
    </location>
</feature>
<name>A0A7S2XU22_9STRA</name>
<reference evidence="4" key="1">
    <citation type="submission" date="2021-01" db="EMBL/GenBank/DDBJ databases">
        <authorList>
            <person name="Corre E."/>
            <person name="Pelletier E."/>
            <person name="Niang G."/>
            <person name="Scheremetjew M."/>
            <person name="Finn R."/>
            <person name="Kale V."/>
            <person name="Holt S."/>
            <person name="Cochrane G."/>
            <person name="Meng A."/>
            <person name="Brown T."/>
            <person name="Cohen L."/>
        </authorList>
    </citation>
    <scope>NUCLEOTIDE SEQUENCE</scope>
    <source>
        <strain evidence="4">CCMP2084</strain>
    </source>
</reference>
<keyword evidence="3" id="KW-0732">Signal</keyword>
<dbReference type="EMBL" id="HBHQ01028642">
    <property type="protein sequence ID" value="CAD9827599.1"/>
    <property type="molecule type" value="Transcribed_RNA"/>
</dbReference>
<evidence type="ECO:0000313" key="4">
    <source>
        <dbReference type="EMBL" id="CAD9827599.1"/>
    </source>
</evidence>
<organism evidence="4">
    <name type="scientific">Attheya septentrionalis</name>
    <dbReference type="NCBI Taxonomy" id="420275"/>
    <lineage>
        <taxon>Eukaryota</taxon>
        <taxon>Sar</taxon>
        <taxon>Stramenopiles</taxon>
        <taxon>Ochrophyta</taxon>
        <taxon>Bacillariophyta</taxon>
        <taxon>Coscinodiscophyceae</taxon>
        <taxon>Chaetocerotophycidae</taxon>
        <taxon>Chaetocerotales</taxon>
        <taxon>Attheyaceae</taxon>
        <taxon>Attheya</taxon>
    </lineage>
</organism>
<keyword evidence="2" id="KW-0472">Membrane</keyword>
<evidence type="ECO:0000256" key="3">
    <source>
        <dbReference type="SAM" id="SignalP"/>
    </source>
</evidence>
<dbReference type="AlphaFoldDB" id="A0A7S2XU22"/>
<feature type="signal peptide" evidence="3">
    <location>
        <begin position="1"/>
        <end position="29"/>
    </location>
</feature>
<gene>
    <name evidence="4" type="ORF">ASEP1449_LOCUS19433</name>
</gene>